<keyword evidence="4" id="KW-1185">Reference proteome</keyword>
<feature type="domain" description="IPT/TIG" evidence="2">
    <location>
        <begin position="443"/>
        <end position="524"/>
    </location>
</feature>
<dbReference type="EMBL" id="MDYL01000027">
    <property type="protein sequence ID" value="OQD70081.1"/>
    <property type="molecule type" value="Genomic_DNA"/>
</dbReference>
<feature type="domain" description="IPT/TIG" evidence="2">
    <location>
        <begin position="274"/>
        <end position="358"/>
    </location>
</feature>
<evidence type="ECO:0000259" key="2">
    <source>
        <dbReference type="SMART" id="SM00429"/>
    </source>
</evidence>
<dbReference type="InterPro" id="IPR002909">
    <property type="entry name" value="IPT_dom"/>
</dbReference>
<name>A0A1V6NZG2_PENDC</name>
<keyword evidence="1" id="KW-0732">Signal</keyword>
<proteinExistence type="predicted"/>
<dbReference type="NCBIfam" id="TIGR03437">
    <property type="entry name" value="Soli_cterm"/>
    <property type="match status" value="1"/>
</dbReference>
<dbReference type="CDD" id="cd00102">
    <property type="entry name" value="IPT"/>
    <property type="match status" value="4"/>
</dbReference>
<dbReference type="SMART" id="SM00429">
    <property type="entry name" value="IPT"/>
    <property type="match status" value="4"/>
</dbReference>
<comment type="caution">
    <text evidence="3">The sequence shown here is derived from an EMBL/GenBank/DDBJ whole genome shotgun (WGS) entry which is preliminary data.</text>
</comment>
<dbReference type="InterPro" id="IPR052387">
    <property type="entry name" value="Fibrocystin"/>
</dbReference>
<dbReference type="PANTHER" id="PTHR46769:SF2">
    <property type="entry name" value="FIBROCYSTIN-L ISOFORM 2 PRECURSOR-RELATED"/>
    <property type="match status" value="1"/>
</dbReference>
<dbReference type="InterPro" id="IPR013783">
    <property type="entry name" value="Ig-like_fold"/>
</dbReference>
<dbReference type="Proteomes" id="UP000191522">
    <property type="component" value="Unassembled WGS sequence"/>
</dbReference>
<sequence>MAYSAQAARCAFRVPVVLLPKPALDSALLLVVPHIRHASRVPVVIMLCSAVLETRLHVAARLARHVSQALAVILLLSVALELQQHVVPRARHALQVPVAILVQFARELVVLYVARQAKRGNTVVITGTGFMNAIAVTFGSRPATFTVVSDTQINTVVPPGSSRGTVSVYVTRPSGRSNGIPYTYNQAGPIVSTVTPNNGPVIGGNTVVITGSGFTNAMAVTFGSTPASFTVDSDTQITAIVPPGPSGGGIVSVFVTGSSGSSNGIPYTYALVLAPIVIGLNPAAGPVSGGTTVTITGLNFNGATAVTFGGNLASSFTISSATQIVATAPPGTAGIASVVVITPGGSSTPNPGSEYTYTTTPLGTSVSPALGTTTGGDTVIITGSGFTGTTSVLFGNTPATSFTVVSDSVINAVTPAHPAGTVRISITNLGGTDSSLSFSFVMPPVLTSISPTSGPTIGGTLVTITGQNLASTLHVNFGNAQVIPTSITGDTIVTAVSPAEAAGVIAVTVTTAAGTSNGLPFIYAM</sequence>
<gene>
    <name evidence="3" type="ORF">PENDEC_c027G05201</name>
</gene>
<feature type="domain" description="IPT/TIG" evidence="2">
    <location>
        <begin position="360"/>
        <end position="441"/>
    </location>
</feature>
<protein>
    <recommendedName>
        <fullName evidence="2">IPT/TIG domain-containing protein</fullName>
    </recommendedName>
</protein>
<evidence type="ECO:0000256" key="1">
    <source>
        <dbReference type="ARBA" id="ARBA00022729"/>
    </source>
</evidence>
<feature type="domain" description="IPT/TIG" evidence="2">
    <location>
        <begin position="188"/>
        <end position="270"/>
    </location>
</feature>
<dbReference type="STRING" id="69771.A0A1V6NZG2"/>
<accession>A0A1V6NZG2</accession>
<dbReference type="SUPFAM" id="SSF81296">
    <property type="entry name" value="E set domains"/>
    <property type="match status" value="5"/>
</dbReference>
<dbReference type="OrthoDB" id="4368023at2759"/>
<dbReference type="InterPro" id="IPR014756">
    <property type="entry name" value="Ig_E-set"/>
</dbReference>
<evidence type="ECO:0000313" key="3">
    <source>
        <dbReference type="EMBL" id="OQD70081.1"/>
    </source>
</evidence>
<dbReference type="Gene3D" id="2.60.40.10">
    <property type="entry name" value="Immunoglobulins"/>
    <property type="match status" value="5"/>
</dbReference>
<dbReference type="Pfam" id="PF01833">
    <property type="entry name" value="TIG"/>
    <property type="match status" value="5"/>
</dbReference>
<organism evidence="3 4">
    <name type="scientific">Penicillium decumbens</name>
    <dbReference type="NCBI Taxonomy" id="69771"/>
    <lineage>
        <taxon>Eukaryota</taxon>
        <taxon>Fungi</taxon>
        <taxon>Dikarya</taxon>
        <taxon>Ascomycota</taxon>
        <taxon>Pezizomycotina</taxon>
        <taxon>Eurotiomycetes</taxon>
        <taxon>Eurotiomycetidae</taxon>
        <taxon>Eurotiales</taxon>
        <taxon>Aspergillaceae</taxon>
        <taxon>Penicillium</taxon>
    </lineage>
</organism>
<dbReference type="InterPro" id="IPR017803">
    <property type="entry name" value="CHP03437_C"/>
</dbReference>
<reference evidence="4" key="1">
    <citation type="journal article" date="2017" name="Nat. Microbiol.">
        <title>Global analysis of biosynthetic gene clusters reveals vast potential of secondary metabolite production in Penicillium species.</title>
        <authorList>
            <person name="Nielsen J.C."/>
            <person name="Grijseels S."/>
            <person name="Prigent S."/>
            <person name="Ji B."/>
            <person name="Dainat J."/>
            <person name="Nielsen K.F."/>
            <person name="Frisvad J.C."/>
            <person name="Workman M."/>
            <person name="Nielsen J."/>
        </authorList>
    </citation>
    <scope>NUCLEOTIDE SEQUENCE [LARGE SCALE GENOMIC DNA]</scope>
    <source>
        <strain evidence="4">IBT 11843</strain>
    </source>
</reference>
<dbReference type="PANTHER" id="PTHR46769">
    <property type="entry name" value="POLYCYSTIC KIDNEY AND HEPATIC DISEASE 1 (AUTOSOMAL RECESSIVE)-LIKE 1"/>
    <property type="match status" value="1"/>
</dbReference>
<evidence type="ECO:0000313" key="4">
    <source>
        <dbReference type="Proteomes" id="UP000191522"/>
    </source>
</evidence>
<dbReference type="AlphaFoldDB" id="A0A1V6NZG2"/>